<evidence type="ECO:0000313" key="3">
    <source>
        <dbReference type="Proteomes" id="UP000268094"/>
    </source>
</evidence>
<dbReference type="Proteomes" id="UP000268094">
    <property type="component" value="Unassembled WGS sequence"/>
</dbReference>
<accession>A0A3A8GYE6</accession>
<evidence type="ECO:0000313" key="2">
    <source>
        <dbReference type="EMBL" id="RKG63912.1"/>
    </source>
</evidence>
<sequence length="144" mass="12847">PYGDTGGGANAGGGADAVTGGSGTGAVLPQPYSATPSLTNPVAGAQGDVTGSGAVLLPVPGGMGSPITGNPVSGTGVVLPPDPAGMASPGAGNTVSGAGAVLPPAMGTPAAGAAGTTLSPDTNTSSNSVTPLGGGSILDEGAGR</sequence>
<dbReference type="AlphaFoldDB" id="A0A3A8GYE6"/>
<keyword evidence="3" id="KW-1185">Reference proteome</keyword>
<gene>
    <name evidence="2" type="ORF">D7V88_42245</name>
</gene>
<proteinExistence type="predicted"/>
<dbReference type="EMBL" id="RAVZ01000806">
    <property type="protein sequence ID" value="RKG63912.1"/>
    <property type="molecule type" value="Genomic_DNA"/>
</dbReference>
<feature type="region of interest" description="Disordered" evidence="1">
    <location>
        <begin position="107"/>
        <end position="144"/>
    </location>
</feature>
<comment type="caution">
    <text evidence="2">The sequence shown here is derived from an EMBL/GenBank/DDBJ whole genome shotgun (WGS) entry which is preliminary data.</text>
</comment>
<protein>
    <submittedName>
        <fullName evidence="2">Uncharacterized protein</fullName>
    </submittedName>
</protein>
<feature type="compositionally biased region" description="Gly residues" evidence="1">
    <location>
        <begin position="1"/>
        <end position="24"/>
    </location>
</feature>
<feature type="non-terminal residue" evidence="2">
    <location>
        <position position="1"/>
    </location>
</feature>
<feature type="region of interest" description="Disordered" evidence="1">
    <location>
        <begin position="1"/>
        <end position="47"/>
    </location>
</feature>
<feature type="compositionally biased region" description="Low complexity" evidence="1">
    <location>
        <begin position="107"/>
        <end position="117"/>
    </location>
</feature>
<evidence type="ECO:0000256" key="1">
    <source>
        <dbReference type="SAM" id="MobiDB-lite"/>
    </source>
</evidence>
<reference evidence="3" key="1">
    <citation type="submission" date="2018-09" db="EMBL/GenBank/DDBJ databases">
        <authorList>
            <person name="Livingstone P.G."/>
            <person name="Whitworth D.E."/>
        </authorList>
    </citation>
    <scope>NUCLEOTIDE SEQUENCE [LARGE SCALE GENOMIC DNA]</scope>
    <source>
        <strain evidence="3">CA054A</strain>
    </source>
</reference>
<feature type="compositionally biased region" description="Polar residues" evidence="1">
    <location>
        <begin position="118"/>
        <end position="130"/>
    </location>
</feature>
<organism evidence="2 3">
    <name type="scientific">Corallococcus terminator</name>
    <dbReference type="NCBI Taxonomy" id="2316733"/>
    <lineage>
        <taxon>Bacteria</taxon>
        <taxon>Pseudomonadati</taxon>
        <taxon>Myxococcota</taxon>
        <taxon>Myxococcia</taxon>
        <taxon>Myxococcales</taxon>
        <taxon>Cystobacterineae</taxon>
        <taxon>Myxococcaceae</taxon>
        <taxon>Corallococcus</taxon>
    </lineage>
</organism>
<name>A0A3A8GYE6_9BACT</name>